<keyword evidence="2" id="KW-1133">Transmembrane helix</keyword>
<feature type="transmembrane region" description="Helical" evidence="2">
    <location>
        <begin position="126"/>
        <end position="145"/>
    </location>
</feature>
<evidence type="ECO:0000256" key="1">
    <source>
        <dbReference type="SAM" id="MobiDB-lite"/>
    </source>
</evidence>
<keyword evidence="3" id="KW-0732">Signal</keyword>
<evidence type="ECO:0000313" key="4">
    <source>
        <dbReference type="EMBL" id="BAU27081.1"/>
    </source>
</evidence>
<accession>A0A0U4WE82</accession>
<keyword evidence="2" id="KW-0812">Transmembrane</keyword>
<dbReference type="KEGG" id="asoc:CB4_01250"/>
<evidence type="ECO:0000256" key="3">
    <source>
        <dbReference type="SAM" id="SignalP"/>
    </source>
</evidence>
<dbReference type="OrthoDB" id="2991747at2"/>
<reference evidence="4 5" key="1">
    <citation type="submission" date="2015-12" db="EMBL/GenBank/DDBJ databases">
        <title>Genome sequence of Aneurinibacillus soli.</title>
        <authorList>
            <person name="Lee J.S."/>
            <person name="Lee K.C."/>
            <person name="Kim K.K."/>
            <person name="Lee B.W."/>
        </authorList>
    </citation>
    <scope>NUCLEOTIDE SEQUENCE [LARGE SCALE GENOMIC DNA]</scope>
    <source>
        <strain evidence="4 5">CB4</strain>
    </source>
</reference>
<feature type="chain" id="PRO_5043523020" evidence="3">
    <location>
        <begin position="24"/>
        <end position="151"/>
    </location>
</feature>
<dbReference type="EMBL" id="AP017312">
    <property type="protein sequence ID" value="BAU27081.1"/>
    <property type="molecule type" value="Genomic_DNA"/>
</dbReference>
<organism evidence="4 5">
    <name type="scientific">Aneurinibacillus soli</name>
    <dbReference type="NCBI Taxonomy" id="1500254"/>
    <lineage>
        <taxon>Bacteria</taxon>
        <taxon>Bacillati</taxon>
        <taxon>Bacillota</taxon>
        <taxon>Bacilli</taxon>
        <taxon>Bacillales</taxon>
        <taxon>Paenibacillaceae</taxon>
        <taxon>Aneurinibacillus group</taxon>
        <taxon>Aneurinibacillus</taxon>
    </lineage>
</organism>
<dbReference type="RefSeq" id="WP_096464137.1">
    <property type="nucleotide sequence ID" value="NZ_AP017312.1"/>
</dbReference>
<gene>
    <name evidence="4" type="ORF">CB4_01250</name>
</gene>
<protein>
    <submittedName>
        <fullName evidence="4">Uncharacterized protein</fullName>
    </submittedName>
</protein>
<keyword evidence="5" id="KW-1185">Reference proteome</keyword>
<proteinExistence type="predicted"/>
<dbReference type="AlphaFoldDB" id="A0A0U4WE82"/>
<evidence type="ECO:0000313" key="5">
    <source>
        <dbReference type="Proteomes" id="UP000217696"/>
    </source>
</evidence>
<dbReference type="Proteomes" id="UP000217696">
    <property type="component" value="Chromosome"/>
</dbReference>
<feature type="compositionally biased region" description="Polar residues" evidence="1">
    <location>
        <begin position="42"/>
        <end position="82"/>
    </location>
</feature>
<name>A0A0U4WE82_9BACL</name>
<feature type="signal peptide" evidence="3">
    <location>
        <begin position="1"/>
        <end position="23"/>
    </location>
</feature>
<evidence type="ECO:0000256" key="2">
    <source>
        <dbReference type="SAM" id="Phobius"/>
    </source>
</evidence>
<keyword evidence="2" id="KW-0472">Membrane</keyword>
<sequence>MYKKVVSVLIAGLMLLSPVSVFAKGFSGGHSSSYHQGGASSVHNSNRLTQSPASTTYHSGYRSPSSQVSNHTQHSYTNSSHQADPPKKSGGFLSHAAAFGAGTLLGSMIHPFGGASSIGAGGTSGFSSTGLLVDIVIIAIGFFLIRRLVSR</sequence>
<feature type="region of interest" description="Disordered" evidence="1">
    <location>
        <begin position="33"/>
        <end position="88"/>
    </location>
</feature>